<dbReference type="AlphaFoldDB" id="A0A392U5A5"/>
<name>A0A392U5A5_9FABA</name>
<keyword evidence="2" id="KW-1185">Reference proteome</keyword>
<organism evidence="1 2">
    <name type="scientific">Trifolium medium</name>
    <dbReference type="NCBI Taxonomy" id="97028"/>
    <lineage>
        <taxon>Eukaryota</taxon>
        <taxon>Viridiplantae</taxon>
        <taxon>Streptophyta</taxon>
        <taxon>Embryophyta</taxon>
        <taxon>Tracheophyta</taxon>
        <taxon>Spermatophyta</taxon>
        <taxon>Magnoliopsida</taxon>
        <taxon>eudicotyledons</taxon>
        <taxon>Gunneridae</taxon>
        <taxon>Pentapetalae</taxon>
        <taxon>rosids</taxon>
        <taxon>fabids</taxon>
        <taxon>Fabales</taxon>
        <taxon>Fabaceae</taxon>
        <taxon>Papilionoideae</taxon>
        <taxon>50 kb inversion clade</taxon>
        <taxon>NPAAA clade</taxon>
        <taxon>Hologalegina</taxon>
        <taxon>IRL clade</taxon>
        <taxon>Trifolieae</taxon>
        <taxon>Trifolium</taxon>
    </lineage>
</organism>
<protein>
    <submittedName>
        <fullName evidence="1">Uncharacterized protein</fullName>
    </submittedName>
</protein>
<dbReference type="EMBL" id="LXQA010733569">
    <property type="protein sequence ID" value="MCI68268.1"/>
    <property type="molecule type" value="Genomic_DNA"/>
</dbReference>
<comment type="caution">
    <text evidence="1">The sequence shown here is derived from an EMBL/GenBank/DDBJ whole genome shotgun (WGS) entry which is preliminary data.</text>
</comment>
<dbReference type="Proteomes" id="UP000265520">
    <property type="component" value="Unassembled WGS sequence"/>
</dbReference>
<reference evidence="1 2" key="1">
    <citation type="journal article" date="2018" name="Front. Plant Sci.">
        <title>Red Clover (Trifolium pratense) and Zigzag Clover (T. medium) - A Picture of Genomic Similarities and Differences.</title>
        <authorList>
            <person name="Dluhosova J."/>
            <person name="Istvanek J."/>
            <person name="Nedelnik J."/>
            <person name="Repkova J."/>
        </authorList>
    </citation>
    <scope>NUCLEOTIDE SEQUENCE [LARGE SCALE GENOMIC DNA]</scope>
    <source>
        <strain evidence="2">cv. 10/8</strain>
        <tissue evidence="1">Leaf</tissue>
    </source>
</reference>
<sequence>WTCICIKTQYKRTFIGAVQSWYPGCQSMLESRKVMDLLKVLVCRLHIPITK</sequence>
<proteinExistence type="predicted"/>
<feature type="non-terminal residue" evidence="1">
    <location>
        <position position="1"/>
    </location>
</feature>
<evidence type="ECO:0000313" key="2">
    <source>
        <dbReference type="Proteomes" id="UP000265520"/>
    </source>
</evidence>
<evidence type="ECO:0000313" key="1">
    <source>
        <dbReference type="EMBL" id="MCI68268.1"/>
    </source>
</evidence>
<accession>A0A392U5A5</accession>